<organism evidence="1 2">
    <name type="scientific">Caenorhabditis tropicalis</name>
    <dbReference type="NCBI Taxonomy" id="1561998"/>
    <lineage>
        <taxon>Eukaryota</taxon>
        <taxon>Metazoa</taxon>
        <taxon>Ecdysozoa</taxon>
        <taxon>Nematoda</taxon>
        <taxon>Chromadorea</taxon>
        <taxon>Rhabditida</taxon>
        <taxon>Rhabditina</taxon>
        <taxon>Rhabditomorpha</taxon>
        <taxon>Rhabditoidea</taxon>
        <taxon>Rhabditidae</taxon>
        <taxon>Peloderinae</taxon>
        <taxon>Caenorhabditis</taxon>
    </lineage>
</organism>
<protein>
    <submittedName>
        <fullName evidence="2">BHLH domain-containing protein</fullName>
    </submittedName>
</protein>
<keyword evidence="1" id="KW-1185">Reference proteome</keyword>
<proteinExistence type="predicted"/>
<dbReference type="Proteomes" id="UP000095282">
    <property type="component" value="Unplaced"/>
</dbReference>
<reference evidence="2" key="1">
    <citation type="submission" date="2016-11" db="UniProtKB">
        <authorList>
            <consortium name="WormBaseParasite"/>
        </authorList>
    </citation>
    <scope>IDENTIFICATION</scope>
</reference>
<evidence type="ECO:0000313" key="2">
    <source>
        <dbReference type="WBParaSite" id="Csp11.Scaffold612.g5865.t1"/>
    </source>
</evidence>
<evidence type="ECO:0000313" key="1">
    <source>
        <dbReference type="Proteomes" id="UP000095282"/>
    </source>
</evidence>
<name>A0A1I7TH32_9PELO</name>
<dbReference type="AlphaFoldDB" id="A0A1I7TH32"/>
<sequence length="104" mass="12031">MFHVQMEIHSFNSDLDIKKVGLATPTVAEPSSNGEKKIIDRALEEKRKRFQRRHSAYIFNSDLDIKKVGLATPTVAEPSSNGEKKLMTLEERRKCLQRRHTTYM</sequence>
<dbReference type="WBParaSite" id="Csp11.Scaffold612.g5865.t1">
    <property type="protein sequence ID" value="Csp11.Scaffold612.g5865.t1"/>
    <property type="gene ID" value="Csp11.Scaffold612.g5865"/>
</dbReference>
<accession>A0A1I7TH32</accession>